<feature type="region of interest" description="Disordered" evidence="1">
    <location>
        <begin position="119"/>
        <end position="150"/>
    </location>
</feature>
<organism evidence="3 4">
    <name type="scientific">Flexivirga alba</name>
    <dbReference type="NCBI Taxonomy" id="702742"/>
    <lineage>
        <taxon>Bacteria</taxon>
        <taxon>Bacillati</taxon>
        <taxon>Actinomycetota</taxon>
        <taxon>Actinomycetes</taxon>
        <taxon>Micrococcales</taxon>
        <taxon>Dermacoccaceae</taxon>
        <taxon>Flexivirga</taxon>
    </lineage>
</organism>
<keyword evidence="2" id="KW-0812">Transmembrane</keyword>
<evidence type="ECO:0000313" key="3">
    <source>
        <dbReference type="EMBL" id="MFC6707058.1"/>
    </source>
</evidence>
<accession>A0ABW2AJP7</accession>
<evidence type="ECO:0000256" key="1">
    <source>
        <dbReference type="SAM" id="MobiDB-lite"/>
    </source>
</evidence>
<evidence type="ECO:0000256" key="2">
    <source>
        <dbReference type="SAM" id="Phobius"/>
    </source>
</evidence>
<name>A0ABW2AJP7_9MICO</name>
<reference evidence="4" key="1">
    <citation type="journal article" date="2019" name="Int. J. Syst. Evol. Microbiol.">
        <title>The Global Catalogue of Microorganisms (GCM) 10K type strain sequencing project: providing services to taxonomists for standard genome sequencing and annotation.</title>
        <authorList>
            <consortium name="The Broad Institute Genomics Platform"/>
            <consortium name="The Broad Institute Genome Sequencing Center for Infectious Disease"/>
            <person name="Wu L."/>
            <person name="Ma J."/>
        </authorList>
    </citation>
    <scope>NUCLEOTIDE SEQUENCE [LARGE SCALE GENOMIC DNA]</scope>
    <source>
        <strain evidence="4">CCUG 58127</strain>
    </source>
</reference>
<dbReference type="RefSeq" id="WP_382403728.1">
    <property type="nucleotide sequence ID" value="NZ_JBHSWH010000001.1"/>
</dbReference>
<proteinExistence type="predicted"/>
<feature type="transmembrane region" description="Helical" evidence="2">
    <location>
        <begin position="73"/>
        <end position="94"/>
    </location>
</feature>
<dbReference type="Proteomes" id="UP001596298">
    <property type="component" value="Unassembled WGS sequence"/>
</dbReference>
<feature type="transmembrane region" description="Helical" evidence="2">
    <location>
        <begin position="48"/>
        <end position="66"/>
    </location>
</feature>
<keyword evidence="4" id="KW-1185">Reference proteome</keyword>
<dbReference type="EMBL" id="JBHSWH010000001">
    <property type="protein sequence ID" value="MFC6707058.1"/>
    <property type="molecule type" value="Genomic_DNA"/>
</dbReference>
<gene>
    <name evidence="3" type="ORF">ACFQDH_17815</name>
</gene>
<protein>
    <submittedName>
        <fullName evidence="3">YihY/virulence factor BrkB family protein</fullName>
    </submittedName>
</protein>
<sequence>MLLVTLVTVILSALVLVGLVVSGPAANSVSNAIGLGSTAVLVWRIAKWPVMLAIVVLIVALLYYATPNVKQPFAGVIVFLLWLWITNLALLFGAQLDAELERGRELQAGIHAEETIQLPPRDTRKIDKARAKEDDDVARGARLRRDEREA</sequence>
<feature type="compositionally biased region" description="Basic and acidic residues" evidence="1">
    <location>
        <begin position="121"/>
        <end position="150"/>
    </location>
</feature>
<keyword evidence="2" id="KW-0472">Membrane</keyword>
<comment type="caution">
    <text evidence="3">The sequence shown here is derived from an EMBL/GenBank/DDBJ whole genome shotgun (WGS) entry which is preliminary data.</text>
</comment>
<evidence type="ECO:0000313" key="4">
    <source>
        <dbReference type="Proteomes" id="UP001596298"/>
    </source>
</evidence>
<keyword evidence="2" id="KW-1133">Transmembrane helix</keyword>